<dbReference type="EMBL" id="BQNB010015576">
    <property type="protein sequence ID" value="GJT41613.1"/>
    <property type="molecule type" value="Genomic_DNA"/>
</dbReference>
<evidence type="ECO:0000313" key="3">
    <source>
        <dbReference type="Proteomes" id="UP001151760"/>
    </source>
</evidence>
<feature type="compositionally biased region" description="Basic and acidic residues" evidence="1">
    <location>
        <begin position="291"/>
        <end position="326"/>
    </location>
</feature>
<feature type="compositionally biased region" description="Basic and acidic residues" evidence="1">
    <location>
        <begin position="987"/>
        <end position="1016"/>
    </location>
</feature>
<evidence type="ECO:0000256" key="1">
    <source>
        <dbReference type="SAM" id="MobiDB-lite"/>
    </source>
</evidence>
<evidence type="ECO:0000313" key="2">
    <source>
        <dbReference type="EMBL" id="GJT41613.1"/>
    </source>
</evidence>
<dbReference type="Proteomes" id="UP001151760">
    <property type="component" value="Unassembled WGS sequence"/>
</dbReference>
<feature type="region of interest" description="Disordered" evidence="1">
    <location>
        <begin position="334"/>
        <end position="353"/>
    </location>
</feature>
<feature type="region of interest" description="Disordered" evidence="1">
    <location>
        <begin position="189"/>
        <end position="219"/>
    </location>
</feature>
<feature type="region of interest" description="Disordered" evidence="1">
    <location>
        <begin position="254"/>
        <end position="326"/>
    </location>
</feature>
<organism evidence="2 3">
    <name type="scientific">Tanacetum coccineum</name>
    <dbReference type="NCBI Taxonomy" id="301880"/>
    <lineage>
        <taxon>Eukaryota</taxon>
        <taxon>Viridiplantae</taxon>
        <taxon>Streptophyta</taxon>
        <taxon>Embryophyta</taxon>
        <taxon>Tracheophyta</taxon>
        <taxon>Spermatophyta</taxon>
        <taxon>Magnoliopsida</taxon>
        <taxon>eudicotyledons</taxon>
        <taxon>Gunneridae</taxon>
        <taxon>Pentapetalae</taxon>
        <taxon>asterids</taxon>
        <taxon>campanulids</taxon>
        <taxon>Asterales</taxon>
        <taxon>Asteraceae</taxon>
        <taxon>Asteroideae</taxon>
        <taxon>Anthemideae</taxon>
        <taxon>Anthemidinae</taxon>
        <taxon>Tanacetum</taxon>
    </lineage>
</organism>
<keyword evidence="3" id="KW-1185">Reference proteome</keyword>
<reference evidence="2" key="2">
    <citation type="submission" date="2022-01" db="EMBL/GenBank/DDBJ databases">
        <authorList>
            <person name="Yamashiro T."/>
            <person name="Shiraishi A."/>
            <person name="Satake H."/>
            <person name="Nakayama K."/>
        </authorList>
    </citation>
    <scope>NUCLEOTIDE SEQUENCE</scope>
</reference>
<feature type="compositionally biased region" description="Basic and acidic residues" evidence="1">
    <location>
        <begin position="970"/>
        <end position="979"/>
    </location>
</feature>
<reference evidence="2" key="1">
    <citation type="journal article" date="2022" name="Int. J. Mol. Sci.">
        <title>Draft Genome of Tanacetum Coccineum: Genomic Comparison of Closely Related Tanacetum-Family Plants.</title>
        <authorList>
            <person name="Yamashiro T."/>
            <person name="Shiraishi A."/>
            <person name="Nakayama K."/>
            <person name="Satake H."/>
        </authorList>
    </citation>
    <scope>NUCLEOTIDE SEQUENCE</scope>
</reference>
<sequence>MLHGGLPKPLRSGLVNCFAAVWAKPSILGPLSQITLAGPIQRPNYNLKNVPAPTRTDEQLVPFKARLPIGKSNLLMDLQRKQKNPIFLISLDILQNTTCFGAFTASANCLGITPKDSAQPFVAPPTGDLVIDFVNNLGYPEELQFVSKILLAVTDPDTQFFKYCGVLSREQYRLCKAYVGRVCKDEEGVKKKTAPPAGKSKKLAPAKQPKPVKEKPFKLTPSKKFRIQMSLESFQAPVGGVAVREPASSITRRLPVVEVTQDETTGPFAQPKDDTSANVVRDTPSPADAKTGADLELSVKENTVKLDEGQVRSDPCKTPESRPPPEHVLIEEDQAGSNPGQSHVAQAGPNPEPMYEDFMAIVYPQVHESLKLTAEEHVHIENQPSFIGTLSSMKNLEDTFTFGDQFLNDKPTEEEPGKAHAETKVEFMVIVPIHQASSSVPPLSTPVIDLSPPKPLSTRVSALEKICANFEKKNKLQDKTTQALSSRVYMLENHDLYLKIDKYVNDVVKEAVTNALQAPLRDRFRDLLEFQMKEIIRDRMFESGSYRSHPDHAALYDALELSMDHENREEFIEETTKSRKRRRDDKILLHLLQRTLTKARRKSMIQMLLPLNSLRFRSPQLRKLLTQEKLLPASPSKSLLLHLFSLSMKIQYLMMCISQTQRIPRKLLRKTRDMGSFIKWYCKQTGKSKLIKANLEDKIDLVNPEGDWRVHDINKPLPLGGPPGQVTIQPQHFFNEDLEYLVSGNKERRNALSISKLKAAYYPDFGLEELIPFLWVESERDYDISAAYEDYTIVHKPRAVIYRDRNNQKKMMRKTEVHKFRDGTLTRILEKLDFMVKDYELFKFNPGIEHMIWTEDDKRRSQEFIKLIEIRLKIRRIFRSLESFVSGSQNQKDLPRDNPLVSVEVLSEDRNPARANIKQALGRSDTYAGNPVKEILLYLNLPDHKSVLTDPEVNPTKPRTSRTKNSQAFKDQERYEHVSPEVTSTQDGERLQDDDDSRLHLVNDPKKAQDHMQRQT</sequence>
<comment type="caution">
    <text evidence="2">The sequence shown here is derived from an EMBL/GenBank/DDBJ whole genome shotgun (WGS) entry which is preliminary data.</text>
</comment>
<name>A0ABQ5DSI6_9ASTR</name>
<proteinExistence type="predicted"/>
<gene>
    <name evidence="2" type="ORF">Tco_0941478</name>
</gene>
<accession>A0ABQ5DSI6</accession>
<feature type="region of interest" description="Disordered" evidence="1">
    <location>
        <begin position="946"/>
        <end position="1016"/>
    </location>
</feature>
<protein>
    <submittedName>
        <fullName evidence="2">Uncharacterized protein</fullName>
    </submittedName>
</protein>
<feature type="compositionally biased region" description="Polar residues" evidence="1">
    <location>
        <begin position="335"/>
        <end position="344"/>
    </location>
</feature>